<dbReference type="EMBL" id="CAIX01000002">
    <property type="protein sequence ID" value="CCI39551.1"/>
    <property type="molecule type" value="Genomic_DNA"/>
</dbReference>
<reference evidence="4 5" key="1">
    <citation type="submission" date="2012-05" db="EMBL/GenBank/DDBJ databases">
        <title>Recombination and specialization in a pathogen metapopulation.</title>
        <authorList>
            <person name="Gardiner A."/>
            <person name="Kemen E."/>
            <person name="Schultz-Larsen T."/>
            <person name="MacLean D."/>
            <person name="Van Oosterhout C."/>
            <person name="Jones J.D.G."/>
        </authorList>
    </citation>
    <scope>NUCLEOTIDE SEQUENCE [LARGE SCALE GENOMIC DNA]</scope>
    <source>
        <strain evidence="4 5">Ac Nc2</strain>
    </source>
</reference>
<sequence>MGHIAAECSERSKTRGGECYRCDGYGHISSTCPKIGTRDKSRKRSRPVYNSGNDRSSYSSNGYHGNPDSEYMSEHTKSTKHQKYSSGGRWKENFDSSESFNRLNTALSSAPSVFRRRR</sequence>
<feature type="compositionally biased region" description="Polar residues" evidence="2">
    <location>
        <begin position="48"/>
        <end position="63"/>
    </location>
</feature>
<gene>
    <name evidence="4" type="ORF">BN9_003340</name>
</gene>
<organism evidence="4 5">
    <name type="scientific">Albugo candida</name>
    <dbReference type="NCBI Taxonomy" id="65357"/>
    <lineage>
        <taxon>Eukaryota</taxon>
        <taxon>Sar</taxon>
        <taxon>Stramenopiles</taxon>
        <taxon>Oomycota</taxon>
        <taxon>Peronosporomycetes</taxon>
        <taxon>Albuginales</taxon>
        <taxon>Albuginaceae</taxon>
        <taxon>Albugo</taxon>
    </lineage>
</organism>
<keyword evidence="1" id="KW-0862">Zinc</keyword>
<dbReference type="Proteomes" id="UP000053237">
    <property type="component" value="Unassembled WGS sequence"/>
</dbReference>
<keyword evidence="1" id="KW-0479">Metal-binding</keyword>
<evidence type="ECO:0000259" key="3">
    <source>
        <dbReference type="PROSITE" id="PS50158"/>
    </source>
</evidence>
<protein>
    <recommendedName>
        <fullName evidence="3">CCHC-type domain-containing protein</fullName>
    </recommendedName>
</protein>
<comment type="caution">
    <text evidence="4">The sequence shown here is derived from an EMBL/GenBank/DDBJ whole genome shotgun (WGS) entry which is preliminary data.</text>
</comment>
<dbReference type="Pfam" id="PF00098">
    <property type="entry name" value="zf-CCHC"/>
    <property type="match status" value="1"/>
</dbReference>
<dbReference type="InterPro" id="IPR036875">
    <property type="entry name" value="Znf_CCHC_sf"/>
</dbReference>
<dbReference type="InterPro" id="IPR001878">
    <property type="entry name" value="Znf_CCHC"/>
</dbReference>
<evidence type="ECO:0000313" key="5">
    <source>
        <dbReference type="Proteomes" id="UP000053237"/>
    </source>
</evidence>
<evidence type="ECO:0000256" key="1">
    <source>
        <dbReference type="PROSITE-ProRule" id="PRU00047"/>
    </source>
</evidence>
<name>A0A024FYG7_9STRA</name>
<dbReference type="Gene3D" id="4.10.60.10">
    <property type="entry name" value="Zinc finger, CCHC-type"/>
    <property type="match status" value="1"/>
</dbReference>
<keyword evidence="1" id="KW-0863">Zinc-finger</keyword>
<dbReference type="PROSITE" id="PS50158">
    <property type="entry name" value="ZF_CCHC"/>
    <property type="match status" value="1"/>
</dbReference>
<dbReference type="GO" id="GO:0003676">
    <property type="term" value="F:nucleic acid binding"/>
    <property type="evidence" value="ECO:0007669"/>
    <property type="project" value="InterPro"/>
</dbReference>
<feature type="region of interest" description="Disordered" evidence="2">
    <location>
        <begin position="25"/>
        <end position="95"/>
    </location>
</feature>
<dbReference type="SUPFAM" id="SSF57756">
    <property type="entry name" value="Retrovirus zinc finger-like domains"/>
    <property type="match status" value="1"/>
</dbReference>
<keyword evidence="5" id="KW-1185">Reference proteome</keyword>
<proteinExistence type="predicted"/>
<dbReference type="InParanoid" id="A0A024FYG7"/>
<dbReference type="GO" id="GO:0008270">
    <property type="term" value="F:zinc ion binding"/>
    <property type="evidence" value="ECO:0007669"/>
    <property type="project" value="UniProtKB-KW"/>
</dbReference>
<accession>A0A024FYG7</accession>
<dbReference type="AlphaFoldDB" id="A0A024FYG7"/>
<evidence type="ECO:0000313" key="4">
    <source>
        <dbReference type="EMBL" id="CCI39551.1"/>
    </source>
</evidence>
<evidence type="ECO:0000256" key="2">
    <source>
        <dbReference type="SAM" id="MobiDB-lite"/>
    </source>
</evidence>
<feature type="domain" description="CCHC-type" evidence="3">
    <location>
        <begin position="19"/>
        <end position="34"/>
    </location>
</feature>